<proteinExistence type="predicted"/>
<keyword evidence="2" id="KW-1185">Reference proteome</keyword>
<accession>A0A7J7C3H6</accession>
<comment type="caution">
    <text evidence="1">The sequence shown here is derived from an EMBL/GenBank/DDBJ whole genome shotgun (WGS) entry which is preliminary data.</text>
</comment>
<dbReference type="AlphaFoldDB" id="A0A7J7C3H6"/>
<organism evidence="1 2">
    <name type="scientific">Tripterygium wilfordii</name>
    <name type="common">Thunder God vine</name>
    <dbReference type="NCBI Taxonomy" id="458696"/>
    <lineage>
        <taxon>Eukaryota</taxon>
        <taxon>Viridiplantae</taxon>
        <taxon>Streptophyta</taxon>
        <taxon>Embryophyta</taxon>
        <taxon>Tracheophyta</taxon>
        <taxon>Spermatophyta</taxon>
        <taxon>Magnoliopsida</taxon>
        <taxon>eudicotyledons</taxon>
        <taxon>Gunneridae</taxon>
        <taxon>Pentapetalae</taxon>
        <taxon>rosids</taxon>
        <taxon>fabids</taxon>
        <taxon>Celastrales</taxon>
        <taxon>Celastraceae</taxon>
        <taxon>Tripterygium</taxon>
    </lineage>
</organism>
<name>A0A7J7C3H6_TRIWF</name>
<dbReference type="EMBL" id="JAAARO010000021">
    <property type="protein sequence ID" value="KAF5728316.1"/>
    <property type="molecule type" value="Genomic_DNA"/>
</dbReference>
<dbReference type="Proteomes" id="UP000593562">
    <property type="component" value="Unassembled WGS sequence"/>
</dbReference>
<sequence length="125" mass="14486">MFVFVKPNWVETHWKKQSSKTRKLENQAGKHNHKGHKMIALKWYQLTKQIDYEKVMLQQLNLKSKERQTNHVLSREHGSRVGEASCSGLVLTGDCHNLAVQNARKWNAAFCLSMKNPDARSSRVK</sequence>
<evidence type="ECO:0000313" key="1">
    <source>
        <dbReference type="EMBL" id="KAF5728316.1"/>
    </source>
</evidence>
<gene>
    <name evidence="1" type="ORF">HS088_TW21G00463</name>
</gene>
<protein>
    <submittedName>
        <fullName evidence="1">Uncharacterized protein</fullName>
    </submittedName>
</protein>
<evidence type="ECO:0000313" key="2">
    <source>
        <dbReference type="Proteomes" id="UP000593562"/>
    </source>
</evidence>
<dbReference type="InParanoid" id="A0A7J7C3H6"/>
<reference evidence="1 2" key="1">
    <citation type="journal article" date="2020" name="Nat. Commun.">
        <title>Genome of Tripterygium wilfordii and identification of cytochrome P450 involved in triptolide biosynthesis.</title>
        <authorList>
            <person name="Tu L."/>
            <person name="Su P."/>
            <person name="Zhang Z."/>
            <person name="Gao L."/>
            <person name="Wang J."/>
            <person name="Hu T."/>
            <person name="Zhou J."/>
            <person name="Zhang Y."/>
            <person name="Zhao Y."/>
            <person name="Liu Y."/>
            <person name="Song Y."/>
            <person name="Tong Y."/>
            <person name="Lu Y."/>
            <person name="Yang J."/>
            <person name="Xu C."/>
            <person name="Jia M."/>
            <person name="Peters R.J."/>
            <person name="Huang L."/>
            <person name="Gao W."/>
        </authorList>
    </citation>
    <scope>NUCLEOTIDE SEQUENCE [LARGE SCALE GENOMIC DNA]</scope>
    <source>
        <strain evidence="2">cv. XIE 37</strain>
        <tissue evidence="1">Leaf</tissue>
    </source>
</reference>